<organism evidence="2 5">
    <name type="scientific">Pseudoalteromonas aurantia</name>
    <dbReference type="NCBI Taxonomy" id="43654"/>
    <lineage>
        <taxon>Bacteria</taxon>
        <taxon>Pseudomonadati</taxon>
        <taxon>Pseudomonadota</taxon>
        <taxon>Gammaproteobacteria</taxon>
        <taxon>Alteromonadales</taxon>
        <taxon>Pseudoalteromonadaceae</taxon>
        <taxon>Pseudoalteromonas</taxon>
    </lineage>
</organism>
<sequence length="222" mass="23760">MSKHVLITGANRGIGLEFCKQYANAGFIVTAVVRQSSSELDSINNIRVITGIDVSCDEDVARLVSQQADTPIDILINNAGVFSNETLANMDFAAIERQLQINAVAPIKVTYALQAHLKTGAKVAMITSRMGSISDNSSGAYIGYRMSKAALNAASVSLAHELKPKGIAVGLLHPGFVQTAMVNFAGDISAEVAAQRLIMRIEELNLENTGGFWHSNSDVLPW</sequence>
<keyword evidence="4" id="KW-1185">Reference proteome</keyword>
<dbReference type="EMBL" id="PNBX01000013">
    <property type="protein sequence ID" value="TMO69733.1"/>
    <property type="molecule type" value="Genomic_DNA"/>
</dbReference>
<dbReference type="Gene3D" id="3.40.50.720">
    <property type="entry name" value="NAD(P)-binding Rossmann-like Domain"/>
    <property type="match status" value="1"/>
</dbReference>
<comment type="similarity">
    <text evidence="1">Belongs to the short-chain dehydrogenases/reductases (SDR) family.</text>
</comment>
<protein>
    <submittedName>
        <fullName evidence="2">Short-chain dehydrogenase</fullName>
    </submittedName>
</protein>
<dbReference type="EMBL" id="PNBW01000106">
    <property type="protein sequence ID" value="TMO71435.1"/>
    <property type="molecule type" value="Genomic_DNA"/>
</dbReference>
<evidence type="ECO:0000313" key="2">
    <source>
        <dbReference type="EMBL" id="TMO69733.1"/>
    </source>
</evidence>
<dbReference type="OrthoDB" id="5786478at2"/>
<dbReference type="AlphaFoldDB" id="A0A5S3VCE9"/>
<dbReference type="InterPro" id="IPR036291">
    <property type="entry name" value="NAD(P)-bd_dom_sf"/>
</dbReference>
<evidence type="ECO:0000313" key="4">
    <source>
        <dbReference type="Proteomes" id="UP000307164"/>
    </source>
</evidence>
<dbReference type="PANTHER" id="PTHR45458">
    <property type="entry name" value="SHORT-CHAIN DEHYDROGENASE/REDUCTASE SDR"/>
    <property type="match status" value="1"/>
</dbReference>
<dbReference type="Proteomes" id="UP000307164">
    <property type="component" value="Unassembled WGS sequence"/>
</dbReference>
<evidence type="ECO:0000313" key="3">
    <source>
        <dbReference type="EMBL" id="TMO71435.1"/>
    </source>
</evidence>
<evidence type="ECO:0000256" key="1">
    <source>
        <dbReference type="RuleBase" id="RU000363"/>
    </source>
</evidence>
<dbReference type="InterPro" id="IPR052184">
    <property type="entry name" value="SDR_enzymes"/>
</dbReference>
<dbReference type="PANTHER" id="PTHR45458:SF1">
    <property type="entry name" value="SHORT CHAIN DEHYDROGENASE"/>
    <property type="match status" value="1"/>
</dbReference>
<dbReference type="RefSeq" id="WP_138590138.1">
    <property type="nucleotide sequence ID" value="NZ_PNBW01000106.1"/>
</dbReference>
<dbReference type="PRINTS" id="PR00080">
    <property type="entry name" value="SDRFAMILY"/>
</dbReference>
<dbReference type="Pfam" id="PF00106">
    <property type="entry name" value="adh_short"/>
    <property type="match status" value="1"/>
</dbReference>
<comment type="caution">
    <text evidence="2">The sequence shown here is derived from an EMBL/GenBank/DDBJ whole genome shotgun (WGS) entry which is preliminary data.</text>
</comment>
<reference evidence="4 5" key="2">
    <citation type="submission" date="2019-06" db="EMBL/GenBank/DDBJ databases">
        <title>Co-occurence of chitin degradation, pigmentation and bioactivity in marine Pseudoalteromonas.</title>
        <authorList>
            <person name="Sonnenschein E.C."/>
            <person name="Bech P.K."/>
        </authorList>
    </citation>
    <scope>NUCLEOTIDE SEQUENCE [LARGE SCALE GENOMIC DNA]</scope>
    <source>
        <strain evidence="5">S3790</strain>
        <strain evidence="3 4">S3895</strain>
    </source>
</reference>
<dbReference type="GO" id="GO:0016616">
    <property type="term" value="F:oxidoreductase activity, acting on the CH-OH group of donors, NAD or NADP as acceptor"/>
    <property type="evidence" value="ECO:0007669"/>
    <property type="project" value="TreeGrafter"/>
</dbReference>
<reference evidence="4 5" key="1">
    <citation type="submission" date="2018-01" db="EMBL/GenBank/DDBJ databases">
        <authorList>
            <person name="Paulsen S."/>
            <person name="Gram L.K."/>
        </authorList>
    </citation>
    <scope>NUCLEOTIDE SEQUENCE [LARGE SCALE GENOMIC DNA]</scope>
    <source>
        <strain evidence="2 5">S3790</strain>
        <strain evidence="3 4">S3895</strain>
    </source>
</reference>
<reference evidence="2" key="3">
    <citation type="submission" date="2019-09" db="EMBL/GenBank/DDBJ databases">
        <title>Co-occurence of chitin degradation, pigmentation and bioactivity in marine Pseudoalteromonas.</title>
        <authorList>
            <person name="Sonnenschein E.C."/>
            <person name="Bech P.K."/>
        </authorList>
    </citation>
    <scope>NUCLEOTIDE SEQUENCE</scope>
    <source>
        <strain evidence="2">S3790</strain>
    </source>
</reference>
<proteinExistence type="inferred from homology"/>
<dbReference type="PRINTS" id="PR00081">
    <property type="entry name" value="GDHRDH"/>
</dbReference>
<dbReference type="Proteomes" id="UP000307217">
    <property type="component" value="Unassembled WGS sequence"/>
</dbReference>
<evidence type="ECO:0000313" key="5">
    <source>
        <dbReference type="Proteomes" id="UP000307217"/>
    </source>
</evidence>
<name>A0A5S3VCE9_9GAMM</name>
<dbReference type="InterPro" id="IPR002347">
    <property type="entry name" value="SDR_fam"/>
</dbReference>
<gene>
    <name evidence="2" type="ORF">CWC19_03795</name>
    <name evidence="3" type="ORF">CWC20_17470</name>
</gene>
<accession>A0A5S3VCE9</accession>
<dbReference type="CDD" id="cd05325">
    <property type="entry name" value="carb_red_sniffer_like_SDR_c"/>
    <property type="match status" value="1"/>
</dbReference>
<dbReference type="SUPFAM" id="SSF51735">
    <property type="entry name" value="NAD(P)-binding Rossmann-fold domains"/>
    <property type="match status" value="1"/>
</dbReference>